<evidence type="ECO:0000313" key="2">
    <source>
        <dbReference type="EMBL" id="MBN3555864.1"/>
    </source>
</evidence>
<organism evidence="2 3">
    <name type="scientific">Fictibacillus nanhaiensis</name>
    <dbReference type="NCBI Taxonomy" id="742169"/>
    <lineage>
        <taxon>Bacteria</taxon>
        <taxon>Bacillati</taxon>
        <taxon>Bacillota</taxon>
        <taxon>Bacilli</taxon>
        <taxon>Bacillales</taxon>
        <taxon>Fictibacillaceae</taxon>
        <taxon>Fictibacillus</taxon>
    </lineage>
</organism>
<dbReference type="RefSeq" id="WP_205726645.1">
    <property type="nucleotide sequence ID" value="NZ_JAFHKR010000039.1"/>
</dbReference>
<keyword evidence="1" id="KW-0812">Transmembrane</keyword>
<protein>
    <submittedName>
        <fullName evidence="2">Uncharacterized protein</fullName>
    </submittedName>
</protein>
<keyword evidence="3" id="KW-1185">Reference proteome</keyword>
<keyword evidence="1" id="KW-0472">Membrane</keyword>
<dbReference type="EMBL" id="JAFHKR010000039">
    <property type="protein sequence ID" value="MBN3555864.1"/>
    <property type="molecule type" value="Genomic_DNA"/>
</dbReference>
<reference evidence="2 3" key="1">
    <citation type="submission" date="2021-01" db="EMBL/GenBank/DDBJ databases">
        <title>Genome Sequencing of Type Strains.</title>
        <authorList>
            <person name="Lemaire J.F."/>
            <person name="Inderbitzin P."/>
            <person name="Collins S.B."/>
            <person name="Wespe N."/>
            <person name="Knight-Connoni V."/>
        </authorList>
    </citation>
    <scope>NUCLEOTIDE SEQUENCE [LARGE SCALE GENOMIC DNA]</scope>
    <source>
        <strain evidence="2 3">DSM 23009</strain>
    </source>
</reference>
<dbReference type="Proteomes" id="UP001296923">
    <property type="component" value="Unassembled WGS sequence"/>
</dbReference>
<evidence type="ECO:0000313" key="3">
    <source>
        <dbReference type="Proteomes" id="UP001296923"/>
    </source>
</evidence>
<evidence type="ECO:0000256" key="1">
    <source>
        <dbReference type="SAM" id="Phobius"/>
    </source>
</evidence>
<accession>A0ABS2ZSL8</accession>
<feature type="transmembrane region" description="Helical" evidence="1">
    <location>
        <begin position="6"/>
        <end position="22"/>
    </location>
</feature>
<proteinExistence type="predicted"/>
<keyword evidence="1" id="KW-1133">Transmembrane helix</keyword>
<name>A0ABS2ZSL8_9BACL</name>
<comment type="caution">
    <text evidence="2">The sequence shown here is derived from an EMBL/GenBank/DDBJ whole genome shotgun (WGS) entry which is preliminary data.</text>
</comment>
<gene>
    <name evidence="2" type="ORF">JYA63_16420</name>
</gene>
<sequence>MFWLYFLIPLTIIIVLAVFVDKQNKKKDLKTKVKHSDIKYLCMQEPPESSRSTK</sequence>